<sequence length="513" mass="57713">MIKQSPHEVYKASQAPELEHALSISQSFDSFQSSQLSTTTRIKYVLCQLDGEFKEFILESRADIKRLPLAEDHSLQLFFVYKYLFEDPNSPIPDDSEKLRISVLSFDALATGICLPPAFIFALTRHYLPTGRGFRHCNVGPSTFHDSWYFLPVRVQVGAQSGSDTGQRGTAGTAQMNPFHKLHLPDVGIDIFRSCVGIFTRVDPSPGKVTVASFDFMHGQWPKIALEPKARIAEVMTHRKKIGASDVRFSTGAFVHLVYISSTSRWWTNSLNSVNEQLIAYEITLQSELDAVGIGLTPELTLTKLNRALHSIAAHLHRYISELNSLKAIANDLIKFYASIYSNGGSLCGEDLAQLTLGFEQVLSQVEALLDFALELEKKTKNILDLLFNRMQINSDRLLVANGKAMQEILVAMQNDANIGRKIADASHQLALEMKRDSIAMRTIAIITMVFLPGATFAAVFSMPFFSEEAWFGHVDRLWVWVVFTLPSTVACFIFYKLWRKKSLHLLRVEKDR</sequence>
<evidence type="ECO:0000313" key="2">
    <source>
        <dbReference type="EMBL" id="CEO49735.1"/>
    </source>
</evidence>
<dbReference type="Gene3D" id="1.20.58.340">
    <property type="entry name" value="Magnesium transport protein CorA, transmembrane region"/>
    <property type="match status" value="1"/>
</dbReference>
<organism evidence="2">
    <name type="scientific">Bionectria ochroleuca</name>
    <name type="common">Gliocladium roseum</name>
    <dbReference type="NCBI Taxonomy" id="29856"/>
    <lineage>
        <taxon>Eukaryota</taxon>
        <taxon>Fungi</taxon>
        <taxon>Dikarya</taxon>
        <taxon>Ascomycota</taxon>
        <taxon>Pezizomycotina</taxon>
        <taxon>Sordariomycetes</taxon>
        <taxon>Hypocreomycetidae</taxon>
        <taxon>Hypocreales</taxon>
        <taxon>Bionectriaceae</taxon>
        <taxon>Clonostachys</taxon>
    </lineage>
</organism>
<protein>
    <submittedName>
        <fullName evidence="2">Uncharacterized protein</fullName>
    </submittedName>
</protein>
<feature type="transmembrane region" description="Helical" evidence="1">
    <location>
        <begin position="444"/>
        <end position="466"/>
    </location>
</feature>
<keyword evidence="1" id="KW-1133">Transmembrane helix</keyword>
<keyword evidence="1" id="KW-0812">Transmembrane</keyword>
<dbReference type="AlphaFoldDB" id="A0A0B7K488"/>
<accession>A0A0B7K488</accession>
<feature type="transmembrane region" description="Helical" evidence="1">
    <location>
        <begin position="478"/>
        <end position="499"/>
    </location>
</feature>
<reference evidence="2" key="1">
    <citation type="submission" date="2015-01" db="EMBL/GenBank/DDBJ databases">
        <authorList>
            <person name="Durling Mikael"/>
        </authorList>
    </citation>
    <scope>NUCLEOTIDE SEQUENCE</scope>
</reference>
<evidence type="ECO:0000256" key="1">
    <source>
        <dbReference type="SAM" id="Phobius"/>
    </source>
</evidence>
<keyword evidence="1" id="KW-0472">Membrane</keyword>
<name>A0A0B7K488_BIOOC</name>
<gene>
    <name evidence="2" type="ORF">BN869_000005792_1</name>
</gene>
<proteinExistence type="predicted"/>
<dbReference type="EMBL" id="CDPU01000015">
    <property type="protein sequence ID" value="CEO49735.1"/>
    <property type="molecule type" value="Genomic_DNA"/>
</dbReference>